<sequence>MIHRTLRKITATTALVPLLGLAPAAAQVIDLEGRTVTIVHNASPGGSTGLISQLAADAWSQTMEGNPTIVVQSVEGGALSRGILQVMNARPDGRTLGWVAWQGSTRVLDPVERQIPFQDFGLIGGVGGSVFIAHTSTDPERGMNSAEDLPQLDHYTFGGYSPRSGPAIRTAAAMDMLGVEWSFVSGMSGDTPLEAARQRGEIDGYPVTAAYYLSTLAPGPVAEGTDIPLFYFTAPNEEGTGLTVDPSLEGMLPFDQYYEQVMGEAPEGPLWDMIMYHARVTDPINWLVVAPPGTPDEHLQMLRESFAEALESEEFLAGAEELLGMVPTVSYYDDVQAIVDEIANTPEEMRQLQRDYISRMER</sequence>
<dbReference type="InterPro" id="IPR042100">
    <property type="entry name" value="Bug_dom1"/>
</dbReference>
<keyword evidence="3" id="KW-1185">Reference proteome</keyword>
<feature type="signal peptide" evidence="1">
    <location>
        <begin position="1"/>
        <end position="26"/>
    </location>
</feature>
<comment type="caution">
    <text evidence="2">The sequence shown here is derived from an EMBL/GenBank/DDBJ whole genome shotgun (WGS) entry which is preliminary data.</text>
</comment>
<dbReference type="RefSeq" id="WP_109532912.1">
    <property type="nucleotide sequence ID" value="NZ_QEYD01000004.1"/>
</dbReference>
<evidence type="ECO:0008006" key="4">
    <source>
        <dbReference type="Google" id="ProtNLM"/>
    </source>
</evidence>
<evidence type="ECO:0000256" key="1">
    <source>
        <dbReference type="SAM" id="SignalP"/>
    </source>
</evidence>
<evidence type="ECO:0000313" key="2">
    <source>
        <dbReference type="EMBL" id="PWE29800.1"/>
    </source>
</evidence>
<dbReference type="GeneID" id="94364964"/>
<dbReference type="Gene3D" id="3.40.190.10">
    <property type="entry name" value="Periplasmic binding protein-like II"/>
    <property type="match status" value="1"/>
</dbReference>
<gene>
    <name evidence="2" type="ORF">C4N9_08675</name>
</gene>
<dbReference type="Proteomes" id="UP000244940">
    <property type="component" value="Unassembled WGS sequence"/>
</dbReference>
<dbReference type="EMBL" id="QEYD01000004">
    <property type="protein sequence ID" value="PWE29800.1"/>
    <property type="molecule type" value="Genomic_DNA"/>
</dbReference>
<dbReference type="Gene3D" id="3.40.190.150">
    <property type="entry name" value="Bordetella uptake gene, domain 1"/>
    <property type="match status" value="1"/>
</dbReference>
<keyword evidence="1" id="KW-0732">Signal</keyword>
<accession>A0A2U2CD67</accession>
<dbReference type="AlphaFoldDB" id="A0A2U2CD67"/>
<dbReference type="OrthoDB" id="9780943at2"/>
<organism evidence="2 3">
    <name type="scientific">Pararhodobacter marinus</name>
    <dbReference type="NCBI Taxonomy" id="2184063"/>
    <lineage>
        <taxon>Bacteria</taxon>
        <taxon>Pseudomonadati</taxon>
        <taxon>Pseudomonadota</taxon>
        <taxon>Alphaproteobacteria</taxon>
        <taxon>Rhodobacterales</taxon>
        <taxon>Paracoccaceae</taxon>
        <taxon>Pararhodobacter</taxon>
    </lineage>
</organism>
<evidence type="ECO:0000313" key="3">
    <source>
        <dbReference type="Proteomes" id="UP000244940"/>
    </source>
</evidence>
<feature type="chain" id="PRO_5015409182" description="Tripartite tricarboxylate transporter substrate binding protein" evidence="1">
    <location>
        <begin position="27"/>
        <end position="362"/>
    </location>
</feature>
<name>A0A2U2CD67_9RHOB</name>
<protein>
    <recommendedName>
        <fullName evidence="4">Tripartite tricarboxylate transporter substrate binding protein</fullName>
    </recommendedName>
</protein>
<reference evidence="2 3" key="1">
    <citation type="submission" date="2018-05" db="EMBL/GenBank/DDBJ databases">
        <title>Pararhodobacter marina sp. nov., isolated from deep-sea water of the Indian Ocean.</title>
        <authorList>
            <person name="Lai Q.Sr."/>
            <person name="Liu X."/>
            <person name="Shao Z."/>
        </authorList>
    </citation>
    <scope>NUCLEOTIDE SEQUENCE [LARGE SCALE GENOMIC DNA]</scope>
    <source>
        <strain evidence="2 3">CIC4N-9</strain>
    </source>
</reference>
<proteinExistence type="predicted"/>